<keyword evidence="2" id="KW-1185">Reference proteome</keyword>
<protein>
    <recommendedName>
        <fullName evidence="3">DUF2240 family protein</fullName>
    </recommendedName>
</protein>
<dbReference type="Proteomes" id="UP000268233">
    <property type="component" value="Unassembled WGS sequence"/>
</dbReference>
<comment type="caution">
    <text evidence="1">The sequence shown here is derived from an EMBL/GenBank/DDBJ whole genome shotgun (WGS) entry which is preliminary data.</text>
</comment>
<name>A0A495R7F5_9EURY</name>
<evidence type="ECO:0000313" key="1">
    <source>
        <dbReference type="EMBL" id="RKS83179.1"/>
    </source>
</evidence>
<dbReference type="Pfam" id="PF09999">
    <property type="entry name" value="DUF2240"/>
    <property type="match status" value="1"/>
</dbReference>
<reference evidence="1 2" key="1">
    <citation type="submission" date="2018-10" db="EMBL/GenBank/DDBJ databases">
        <title>Genomic Encyclopedia of Archaeal and Bacterial Type Strains, Phase II (KMG-II): from individual species to whole genera.</title>
        <authorList>
            <person name="Goeker M."/>
        </authorList>
    </citation>
    <scope>NUCLEOTIDE SEQUENCE [LARGE SCALE GENOMIC DNA]</scope>
    <source>
        <strain evidence="1 2">DSM 11927</strain>
    </source>
</reference>
<dbReference type="AlphaFoldDB" id="A0A495R7F5"/>
<organism evidence="1 2">
    <name type="scientific">Haloarcula quadrata</name>
    <dbReference type="NCBI Taxonomy" id="182779"/>
    <lineage>
        <taxon>Archaea</taxon>
        <taxon>Methanobacteriati</taxon>
        <taxon>Methanobacteriota</taxon>
        <taxon>Stenosarchaea group</taxon>
        <taxon>Halobacteria</taxon>
        <taxon>Halobacteriales</taxon>
        <taxon>Haloarculaceae</taxon>
        <taxon>Haloarcula</taxon>
    </lineage>
</organism>
<sequence length="147" mass="15783">MMSLKTAVAAPFRQRGTDRMAESEFVVALSLDRNWFSPDQAKTLVDVAVSEGLVERDDDDLVVAFDATHTAIPDGFTPGEEILQSRSTFERVLDAVIEAGIEKQTAVAGINALQSDIGVTLEAAAVVYARSEGVDVEAIAADVREEL</sequence>
<proteinExistence type="predicted"/>
<accession>A0A495R7F5</accession>
<dbReference type="InterPro" id="IPR018716">
    <property type="entry name" value="DUF2240"/>
</dbReference>
<evidence type="ECO:0000313" key="2">
    <source>
        <dbReference type="Proteomes" id="UP000268233"/>
    </source>
</evidence>
<dbReference type="EMBL" id="RBWW01000001">
    <property type="protein sequence ID" value="RKS83179.1"/>
    <property type="molecule type" value="Genomic_DNA"/>
</dbReference>
<evidence type="ECO:0008006" key="3">
    <source>
        <dbReference type="Google" id="ProtNLM"/>
    </source>
</evidence>
<gene>
    <name evidence="1" type="ORF">BDK61_2512</name>
</gene>